<dbReference type="PROSITE" id="PS50011">
    <property type="entry name" value="PROTEIN_KINASE_DOM"/>
    <property type="match status" value="1"/>
</dbReference>
<evidence type="ECO:0000256" key="2">
    <source>
        <dbReference type="ARBA" id="ARBA00022840"/>
    </source>
</evidence>
<dbReference type="AlphaFoldDB" id="U4L337"/>
<dbReference type="PROSITE" id="PS00108">
    <property type="entry name" value="PROTEIN_KINASE_ST"/>
    <property type="match status" value="1"/>
</dbReference>
<feature type="region of interest" description="Disordered" evidence="3">
    <location>
        <begin position="193"/>
        <end position="221"/>
    </location>
</feature>
<feature type="region of interest" description="Disordered" evidence="3">
    <location>
        <begin position="292"/>
        <end position="319"/>
    </location>
</feature>
<evidence type="ECO:0000313" key="6">
    <source>
        <dbReference type="Proteomes" id="UP000018144"/>
    </source>
</evidence>
<feature type="compositionally biased region" description="Low complexity" evidence="3">
    <location>
        <begin position="301"/>
        <end position="315"/>
    </location>
</feature>
<keyword evidence="6" id="KW-1185">Reference proteome</keyword>
<dbReference type="STRING" id="1076935.U4L337"/>
<proteinExistence type="predicted"/>
<dbReference type="eggNOG" id="KOG0586">
    <property type="taxonomic scope" value="Eukaryota"/>
</dbReference>
<dbReference type="GO" id="GO:0005737">
    <property type="term" value="C:cytoplasm"/>
    <property type="evidence" value="ECO:0007669"/>
    <property type="project" value="TreeGrafter"/>
</dbReference>
<organism evidence="5 6">
    <name type="scientific">Pyronema omphalodes (strain CBS 100304)</name>
    <name type="common">Pyronema confluens</name>
    <dbReference type="NCBI Taxonomy" id="1076935"/>
    <lineage>
        <taxon>Eukaryota</taxon>
        <taxon>Fungi</taxon>
        <taxon>Dikarya</taxon>
        <taxon>Ascomycota</taxon>
        <taxon>Pezizomycotina</taxon>
        <taxon>Pezizomycetes</taxon>
        <taxon>Pezizales</taxon>
        <taxon>Pyronemataceae</taxon>
        <taxon>Pyronema</taxon>
    </lineage>
</organism>
<keyword evidence="1" id="KW-0547">Nucleotide-binding</keyword>
<reference evidence="5 6" key="1">
    <citation type="journal article" date="2013" name="PLoS Genet.">
        <title>The genome and development-dependent transcriptomes of Pyronema confluens: a window into fungal evolution.</title>
        <authorList>
            <person name="Traeger S."/>
            <person name="Altegoer F."/>
            <person name="Freitag M."/>
            <person name="Gabaldon T."/>
            <person name="Kempken F."/>
            <person name="Kumar A."/>
            <person name="Marcet-Houben M."/>
            <person name="Poggeler S."/>
            <person name="Stajich J.E."/>
            <person name="Nowrousian M."/>
        </authorList>
    </citation>
    <scope>NUCLEOTIDE SEQUENCE [LARGE SCALE GENOMIC DNA]</scope>
    <source>
        <strain evidence="6">CBS 100304</strain>
        <tissue evidence="5">Vegetative mycelium</tissue>
    </source>
</reference>
<evidence type="ECO:0000256" key="3">
    <source>
        <dbReference type="SAM" id="MobiDB-lite"/>
    </source>
</evidence>
<evidence type="ECO:0000259" key="4">
    <source>
        <dbReference type="PROSITE" id="PS50011"/>
    </source>
</evidence>
<dbReference type="PANTHER" id="PTHR24346">
    <property type="entry name" value="MAP/MICROTUBULE AFFINITY-REGULATING KINASE"/>
    <property type="match status" value="1"/>
</dbReference>
<dbReference type="OMA" id="MFMSIGR"/>
<evidence type="ECO:0000313" key="5">
    <source>
        <dbReference type="EMBL" id="CCX04455.1"/>
    </source>
</evidence>
<sequence length="791" mass="86067">MGYIMGTDKIWLFRLHPAEQQKNAGHNLPASCTTSCLVSVQEHRPCAAIGRQLCNSKPWTQRLAPIAPPPPPRTKSSLSKPQCTFSSLSHIAINNPAATSHDYLNIALNHPPLNFPRPRMTSPGTVENGGRDMDLHAVLGVSDSQSAFASSTTDAATAATAPLSASRQQQAPIPTINTSLPAAAVQRPVHLAPHHVSSSHLHPSSNTSPTSPSLRLQTTNLPVARRVSVATISDSDSHQYPASVAGMAPSPSDTLSPGGPLSASSNWSPGMEAIGRMTPLPSPLASCDSPGPWNQFRGPLSRNSSISRPSGRGPPANFNGEALEAAFTAQNSRKPYQHVGSPPLQPQFTFNGSSQKLSFESTLPIPIRRSLSRNGHERSPSLPVMDSSTKLHRERCLAQRRRTLSSADSSPYLSGSVTSLSSVSSIDTLVDPEEKSTRLIKKQKLESFKAINIKDGSVRRLRGLRLLGQGAFSKVILATSENIPEEVDQVHDEGVVVDEESVTLNPRKYVAVKIIEHSAAGTESRERVESGLKRELDILKSVNHPCLVRLKAFSIEPSRALLVLNFCPGGDLFDVASDCTFNMEPPLIQRIFAEIVSAVRYLHKNGIVHRDVKLENILINLTRPQLAAIANSPYDYPHPITTLTDVGLSRRVDFESGELLTTRCGSDDYASPELILGQPYDGRQTDAWALGVLLYALLEGRLPFDPPPGSSEKKMRSKTAHRIARCEWKWVKLASPTEEGAQPGYDLRLEGGKRIVGGLLKRALKRWKLDVVEEDEWVKNAIAVPLKEIEE</sequence>
<dbReference type="GO" id="GO:0005524">
    <property type="term" value="F:ATP binding"/>
    <property type="evidence" value="ECO:0007669"/>
    <property type="project" value="UniProtKB-KW"/>
</dbReference>
<dbReference type="Gene3D" id="1.10.510.10">
    <property type="entry name" value="Transferase(Phosphotransferase) domain 1"/>
    <property type="match status" value="1"/>
</dbReference>
<feature type="domain" description="Protein kinase" evidence="4">
    <location>
        <begin position="461"/>
        <end position="778"/>
    </location>
</feature>
<dbReference type="InterPro" id="IPR008271">
    <property type="entry name" value="Ser/Thr_kinase_AS"/>
</dbReference>
<dbReference type="Proteomes" id="UP000018144">
    <property type="component" value="Unassembled WGS sequence"/>
</dbReference>
<dbReference type="PANTHER" id="PTHR24346:SF110">
    <property type="entry name" value="NON-SPECIFIC SERINE_THREONINE PROTEIN KINASE"/>
    <property type="match status" value="1"/>
</dbReference>
<feature type="region of interest" description="Disordered" evidence="3">
    <location>
        <begin position="368"/>
        <end position="391"/>
    </location>
</feature>
<dbReference type="EMBL" id="HF935204">
    <property type="protein sequence ID" value="CCX04455.1"/>
    <property type="molecule type" value="Genomic_DNA"/>
</dbReference>
<feature type="compositionally biased region" description="Low complexity" evidence="3">
    <location>
        <begin position="193"/>
        <end position="213"/>
    </location>
</feature>
<protein>
    <submittedName>
        <fullName evidence="5">Similar to Serine/threonine-protein kinase PRR1 acc. no. P28708</fullName>
    </submittedName>
</protein>
<dbReference type="OrthoDB" id="410920at2759"/>
<dbReference type="Pfam" id="PF00069">
    <property type="entry name" value="Pkinase"/>
    <property type="match status" value="1"/>
</dbReference>
<evidence type="ECO:0000256" key="1">
    <source>
        <dbReference type="ARBA" id="ARBA00022741"/>
    </source>
</evidence>
<name>U4L337_PYROM</name>
<keyword evidence="5" id="KW-0808">Transferase</keyword>
<dbReference type="InterPro" id="IPR011009">
    <property type="entry name" value="Kinase-like_dom_sf"/>
</dbReference>
<feature type="region of interest" description="Disordered" evidence="3">
    <location>
        <begin position="234"/>
        <end position="264"/>
    </location>
</feature>
<keyword evidence="2" id="KW-0067">ATP-binding</keyword>
<keyword evidence="5" id="KW-0418">Kinase</keyword>
<dbReference type="SUPFAM" id="SSF56112">
    <property type="entry name" value="Protein kinase-like (PK-like)"/>
    <property type="match status" value="1"/>
</dbReference>
<dbReference type="InterPro" id="IPR000719">
    <property type="entry name" value="Prot_kinase_dom"/>
</dbReference>
<dbReference type="GO" id="GO:0004674">
    <property type="term" value="F:protein serine/threonine kinase activity"/>
    <property type="evidence" value="ECO:0007669"/>
    <property type="project" value="TreeGrafter"/>
</dbReference>
<dbReference type="GO" id="GO:0035556">
    <property type="term" value="P:intracellular signal transduction"/>
    <property type="evidence" value="ECO:0007669"/>
    <property type="project" value="TreeGrafter"/>
</dbReference>
<gene>
    <name evidence="5" type="ORF">PCON_02293</name>
</gene>
<dbReference type="SMART" id="SM00220">
    <property type="entry name" value="S_TKc"/>
    <property type="match status" value="1"/>
</dbReference>
<accession>U4L337</accession>